<reference evidence="2" key="1">
    <citation type="journal article" date="2014" name="Int. J. Syst. Evol. Microbiol.">
        <title>Complete genome sequence of Corynebacterium casei LMG S-19264T (=DSM 44701T), isolated from a smear-ripened cheese.</title>
        <authorList>
            <consortium name="US DOE Joint Genome Institute (JGI-PGF)"/>
            <person name="Walter F."/>
            <person name="Albersmeier A."/>
            <person name="Kalinowski J."/>
            <person name="Ruckert C."/>
        </authorList>
    </citation>
    <scope>NUCLEOTIDE SEQUENCE</scope>
    <source>
        <strain evidence="2">CCM 8433</strain>
    </source>
</reference>
<evidence type="ECO:0000313" key="3">
    <source>
        <dbReference type="Proteomes" id="UP000622610"/>
    </source>
</evidence>
<keyword evidence="1" id="KW-0472">Membrane</keyword>
<dbReference type="RefSeq" id="WP_188367548.1">
    <property type="nucleotide sequence ID" value="NZ_BMDT01000005.1"/>
</dbReference>
<evidence type="ECO:0000256" key="1">
    <source>
        <dbReference type="SAM" id="Phobius"/>
    </source>
</evidence>
<reference evidence="2" key="2">
    <citation type="submission" date="2020-09" db="EMBL/GenBank/DDBJ databases">
        <authorList>
            <person name="Sun Q."/>
            <person name="Sedlacek I."/>
        </authorList>
    </citation>
    <scope>NUCLEOTIDE SEQUENCE</scope>
    <source>
        <strain evidence="2">CCM 8433</strain>
    </source>
</reference>
<keyword evidence="1" id="KW-1133">Transmembrane helix</keyword>
<sequence length="299" mass="34972">MTIRNIFKRSVSDLETPSDQQPVQQDLTISEKKQLFLRTKMYVILQEVMEELQEYFAPEEEIIGYLPFTNQENSTAATVGIAGMMHVKTPRGRDYLETFHELRGNRLLVFTNKKIYFMVVLEFIEEKLFNAYDYESIAKIKFKKSQTSYREWQSNKGFKKETITHYTLDFQAGDHVFTETLTDTDGQKFLALREQIPALKAIELSNKVTRNSFMDYMFSNINFSIRTFTILSWLFFGSLFLYFVYMIVKIYFFPETIRMPDLDNLPEIPHAPKIPGGASLSNNFLGCVQSLGLIFRLFI</sequence>
<feature type="transmembrane region" description="Helical" evidence="1">
    <location>
        <begin position="230"/>
        <end position="252"/>
    </location>
</feature>
<name>A0A917JFH0_9ENTE</name>
<dbReference type="EMBL" id="BMDT01000005">
    <property type="protein sequence ID" value="GGI65709.1"/>
    <property type="molecule type" value="Genomic_DNA"/>
</dbReference>
<keyword evidence="1" id="KW-0812">Transmembrane</keyword>
<proteinExistence type="predicted"/>
<gene>
    <name evidence="2" type="ORF">GCM10011482_13630</name>
</gene>
<dbReference type="AlphaFoldDB" id="A0A917JFH0"/>
<evidence type="ECO:0008006" key="4">
    <source>
        <dbReference type="Google" id="ProtNLM"/>
    </source>
</evidence>
<evidence type="ECO:0000313" key="2">
    <source>
        <dbReference type="EMBL" id="GGI65709.1"/>
    </source>
</evidence>
<organism evidence="2 3">
    <name type="scientific">Enterococcus alcedinis</name>
    <dbReference type="NCBI Taxonomy" id="1274384"/>
    <lineage>
        <taxon>Bacteria</taxon>
        <taxon>Bacillati</taxon>
        <taxon>Bacillota</taxon>
        <taxon>Bacilli</taxon>
        <taxon>Lactobacillales</taxon>
        <taxon>Enterococcaceae</taxon>
        <taxon>Enterococcus</taxon>
    </lineage>
</organism>
<accession>A0A917JFH0</accession>
<dbReference type="Proteomes" id="UP000622610">
    <property type="component" value="Unassembled WGS sequence"/>
</dbReference>
<comment type="caution">
    <text evidence="2">The sequence shown here is derived from an EMBL/GenBank/DDBJ whole genome shotgun (WGS) entry which is preliminary data.</text>
</comment>
<protein>
    <recommendedName>
        <fullName evidence="4">YokE-like PH domain-containing protein</fullName>
    </recommendedName>
</protein>
<keyword evidence="3" id="KW-1185">Reference proteome</keyword>